<evidence type="ECO:0000313" key="1">
    <source>
        <dbReference type="EMBL" id="MDF0592452.1"/>
    </source>
</evidence>
<evidence type="ECO:0008006" key="3">
    <source>
        <dbReference type="Google" id="ProtNLM"/>
    </source>
</evidence>
<dbReference type="Proteomes" id="UP001215956">
    <property type="component" value="Unassembled WGS sequence"/>
</dbReference>
<gene>
    <name evidence="1" type="ORF">P0O24_02505</name>
</gene>
<keyword evidence="2" id="KW-1185">Reference proteome</keyword>
<evidence type="ECO:0000313" key="2">
    <source>
        <dbReference type="Proteomes" id="UP001215956"/>
    </source>
</evidence>
<name>A0ABT5XD27_9EURY</name>
<dbReference type="RefSeq" id="WP_316968161.1">
    <property type="nucleotide sequence ID" value="NZ_JARFPL010000005.1"/>
</dbReference>
<proteinExistence type="predicted"/>
<protein>
    <recommendedName>
        <fullName evidence="3">DUF11 domain-containing protein</fullName>
    </recommendedName>
</protein>
<sequence length="202" mass="21233">MKRVFAALLLLIIAGGAEASVFFKIVDAPTIFVSPEGEAGFTISVQNLGSQSTYAGLIFRNIPEGLSIVGPRCTKWVDSGTRRKFDCQLLVEAAAVPPGSYTFEVGIAAAGAPPEWTPVEVIVADDPAPGADRAEDAVSKEPYEDLMEQEEEYPACPVVRDLGGAEGDGTSEREEMPGFGICAALGAAAVLIFRRGRRIGGG</sequence>
<dbReference type="EMBL" id="JARFPL010000005">
    <property type="protein sequence ID" value="MDF0592452.1"/>
    <property type="molecule type" value="Genomic_DNA"/>
</dbReference>
<accession>A0ABT5XD27</accession>
<comment type="caution">
    <text evidence="1">The sequence shown here is derived from an EMBL/GenBank/DDBJ whole genome shotgun (WGS) entry which is preliminary data.</text>
</comment>
<reference evidence="1 2" key="1">
    <citation type="submission" date="2023-03" db="EMBL/GenBank/DDBJ databases">
        <title>Whole genome sequencing of Methanotrichaceae archaeon M04Ac.</title>
        <authorList>
            <person name="Khomyakova M.A."/>
            <person name="Merkel A.Y."/>
            <person name="Slobodkin A.I."/>
        </authorList>
    </citation>
    <scope>NUCLEOTIDE SEQUENCE [LARGE SCALE GENOMIC DNA]</scope>
    <source>
        <strain evidence="1 2">M04Ac</strain>
    </source>
</reference>
<organism evidence="1 2">
    <name type="scientific">Candidatus Methanocrinis alkalitolerans</name>
    <dbReference type="NCBI Taxonomy" id="3033395"/>
    <lineage>
        <taxon>Archaea</taxon>
        <taxon>Methanobacteriati</taxon>
        <taxon>Methanobacteriota</taxon>
        <taxon>Stenosarchaea group</taxon>
        <taxon>Methanomicrobia</taxon>
        <taxon>Methanotrichales</taxon>
        <taxon>Methanotrichaceae</taxon>
        <taxon>Methanocrinis</taxon>
    </lineage>
</organism>